<name>A0A1F7YEI1_9BACT</name>
<dbReference type="Proteomes" id="UP000178851">
    <property type="component" value="Unassembled WGS sequence"/>
</dbReference>
<feature type="domain" description="Helix-turn-helix" evidence="1">
    <location>
        <begin position="4"/>
        <end position="52"/>
    </location>
</feature>
<protein>
    <recommendedName>
        <fullName evidence="1">Helix-turn-helix domain-containing protein</fullName>
    </recommendedName>
</protein>
<dbReference type="GO" id="GO:0003677">
    <property type="term" value="F:DNA binding"/>
    <property type="evidence" value="ECO:0007669"/>
    <property type="project" value="InterPro"/>
</dbReference>
<accession>A0A1F7YEI1</accession>
<dbReference type="NCBIfam" id="TIGR01764">
    <property type="entry name" value="excise"/>
    <property type="match status" value="1"/>
</dbReference>
<dbReference type="Gene3D" id="1.10.1660.10">
    <property type="match status" value="1"/>
</dbReference>
<comment type="caution">
    <text evidence="2">The sequence shown here is derived from an EMBL/GenBank/DDBJ whole genome shotgun (WGS) entry which is preliminary data.</text>
</comment>
<dbReference type="Pfam" id="PF12728">
    <property type="entry name" value="HTH_17"/>
    <property type="match status" value="1"/>
</dbReference>
<dbReference type="InterPro" id="IPR010093">
    <property type="entry name" value="SinI_DNA-bd"/>
</dbReference>
<organism evidence="2 3">
    <name type="scientific">Candidatus Woesebacteria bacterium RIFCSPHIGHO2_01_FULL_39_28</name>
    <dbReference type="NCBI Taxonomy" id="1802496"/>
    <lineage>
        <taxon>Bacteria</taxon>
        <taxon>Candidatus Woeseibacteriota</taxon>
    </lineage>
</organism>
<dbReference type="InterPro" id="IPR009061">
    <property type="entry name" value="DNA-bd_dom_put_sf"/>
</dbReference>
<dbReference type="InterPro" id="IPR041657">
    <property type="entry name" value="HTH_17"/>
</dbReference>
<evidence type="ECO:0000313" key="2">
    <source>
        <dbReference type="EMBL" id="OGM25737.1"/>
    </source>
</evidence>
<sequence length="60" mass="7272">MEEYLTTKDLAILLKVNIVTVRRWIKSRKLPATFLAKEYRVKKTDFEKFIKEGLERRKTK</sequence>
<evidence type="ECO:0000259" key="1">
    <source>
        <dbReference type="Pfam" id="PF12728"/>
    </source>
</evidence>
<gene>
    <name evidence="2" type="ORF">A2627_01545</name>
</gene>
<dbReference type="AlphaFoldDB" id="A0A1F7YEI1"/>
<reference evidence="2 3" key="1">
    <citation type="journal article" date="2016" name="Nat. Commun.">
        <title>Thousands of microbial genomes shed light on interconnected biogeochemical processes in an aquifer system.</title>
        <authorList>
            <person name="Anantharaman K."/>
            <person name="Brown C.T."/>
            <person name="Hug L.A."/>
            <person name="Sharon I."/>
            <person name="Castelle C.J."/>
            <person name="Probst A.J."/>
            <person name="Thomas B.C."/>
            <person name="Singh A."/>
            <person name="Wilkins M.J."/>
            <person name="Karaoz U."/>
            <person name="Brodie E.L."/>
            <person name="Williams K.H."/>
            <person name="Hubbard S.S."/>
            <person name="Banfield J.F."/>
        </authorList>
    </citation>
    <scope>NUCLEOTIDE SEQUENCE [LARGE SCALE GENOMIC DNA]</scope>
</reference>
<dbReference type="SUPFAM" id="SSF46955">
    <property type="entry name" value="Putative DNA-binding domain"/>
    <property type="match status" value="1"/>
</dbReference>
<evidence type="ECO:0000313" key="3">
    <source>
        <dbReference type="Proteomes" id="UP000178851"/>
    </source>
</evidence>
<proteinExistence type="predicted"/>
<dbReference type="EMBL" id="MGGI01000020">
    <property type="protein sequence ID" value="OGM25737.1"/>
    <property type="molecule type" value="Genomic_DNA"/>
</dbReference>